<comment type="caution">
    <text evidence="2">The sequence shown here is derived from an EMBL/GenBank/DDBJ whole genome shotgun (WGS) entry which is preliminary data.</text>
</comment>
<dbReference type="Proteomes" id="UP000823641">
    <property type="component" value="Unassembled WGS sequence"/>
</dbReference>
<name>A0A9D9N4P4_9BACT</name>
<dbReference type="EMBL" id="JADIMG010000072">
    <property type="protein sequence ID" value="MBO8460174.1"/>
    <property type="molecule type" value="Genomic_DNA"/>
</dbReference>
<feature type="coiled-coil region" evidence="1">
    <location>
        <begin position="297"/>
        <end position="326"/>
    </location>
</feature>
<dbReference type="InterPro" id="IPR025586">
    <property type="entry name" value="PcfJ"/>
</dbReference>
<reference evidence="2" key="1">
    <citation type="submission" date="2020-10" db="EMBL/GenBank/DDBJ databases">
        <authorList>
            <person name="Gilroy R."/>
        </authorList>
    </citation>
    <scope>NUCLEOTIDE SEQUENCE</scope>
    <source>
        <strain evidence="2">G3-3990</strain>
    </source>
</reference>
<sequence>MKARTKLQKRVMEAHCKLPDLTENQKRWAIENCHGEDAYLTKDEIWCLHCGEIFKSDVSQLSVDVIGHETICPNCGRKLKVTTSRKKKFKENWYYTILTTFKGFQVCRNFIVATYRKRGERDRYVSIDEAVQNWIDEDGNETIVARPCNQNFMVYDDWNFSKPMSIKTNRTSYNSSMDKYDIDSKFIYPIRHVLPKIRRNGYTGRFTGISCSELFKLLLTNNKAEMLIKTKQFDLLRHMHVKYIPDNRWHSINICNRNRYIVKDASIWMDYMDLLDYFHLDTHNAKYVCPSNVKHEHDRLLRKKKIIEERKESEKKRKEARKWENLYKKEKGKFFGICFVGNGIEVSVITSVADIAEEGIKMHHCVYDMEYYKKPNSLILSAKDMHGNRIETVEVSLTTFKVVQSRGVCNSKTPYHDQIIELVNKNMKLIMERMAS</sequence>
<evidence type="ECO:0000256" key="1">
    <source>
        <dbReference type="SAM" id="Coils"/>
    </source>
</evidence>
<keyword evidence="1" id="KW-0175">Coiled coil</keyword>
<reference evidence="2" key="2">
    <citation type="journal article" date="2021" name="PeerJ">
        <title>Extensive microbial diversity within the chicken gut microbiome revealed by metagenomics and culture.</title>
        <authorList>
            <person name="Gilroy R."/>
            <person name="Ravi A."/>
            <person name="Getino M."/>
            <person name="Pursley I."/>
            <person name="Horton D.L."/>
            <person name="Alikhan N.F."/>
            <person name="Baker D."/>
            <person name="Gharbi K."/>
            <person name="Hall N."/>
            <person name="Watson M."/>
            <person name="Adriaenssens E.M."/>
            <person name="Foster-Nyarko E."/>
            <person name="Jarju S."/>
            <person name="Secka A."/>
            <person name="Antonio M."/>
            <person name="Oren A."/>
            <person name="Chaudhuri R.R."/>
            <person name="La Ragione R."/>
            <person name="Hildebrand F."/>
            <person name="Pallen M.J."/>
        </authorList>
    </citation>
    <scope>NUCLEOTIDE SEQUENCE</scope>
    <source>
        <strain evidence="2">G3-3990</strain>
    </source>
</reference>
<accession>A0A9D9N4P4</accession>
<dbReference type="AlphaFoldDB" id="A0A9D9N4P4"/>
<evidence type="ECO:0000313" key="3">
    <source>
        <dbReference type="Proteomes" id="UP000823641"/>
    </source>
</evidence>
<evidence type="ECO:0000313" key="2">
    <source>
        <dbReference type="EMBL" id="MBO8460174.1"/>
    </source>
</evidence>
<gene>
    <name evidence="2" type="ORF">IAA73_07580</name>
</gene>
<proteinExistence type="predicted"/>
<dbReference type="Pfam" id="PF14284">
    <property type="entry name" value="PcfJ"/>
    <property type="match status" value="1"/>
</dbReference>
<organism evidence="2 3">
    <name type="scientific">Candidatus Gallipaludibacter merdavium</name>
    <dbReference type="NCBI Taxonomy" id="2840839"/>
    <lineage>
        <taxon>Bacteria</taxon>
        <taxon>Pseudomonadati</taxon>
        <taxon>Bacteroidota</taxon>
        <taxon>Bacteroidia</taxon>
        <taxon>Bacteroidales</taxon>
        <taxon>Candidatus Gallipaludibacter</taxon>
    </lineage>
</organism>
<protein>
    <submittedName>
        <fullName evidence="2">PcfJ domain-containing protein</fullName>
    </submittedName>
</protein>